<dbReference type="EMBL" id="FZQP02000003">
    <property type="protein sequence ID" value="VVC86395.1"/>
    <property type="molecule type" value="Genomic_DNA"/>
</dbReference>
<dbReference type="Proteomes" id="UP000324832">
    <property type="component" value="Unassembled WGS sequence"/>
</dbReference>
<gene>
    <name evidence="2" type="ORF">LSINAPIS_LOCUS225</name>
</gene>
<name>A0A5E4PL11_9NEOP</name>
<feature type="compositionally biased region" description="Basic and acidic residues" evidence="1">
    <location>
        <begin position="229"/>
        <end position="244"/>
    </location>
</feature>
<evidence type="ECO:0000256" key="1">
    <source>
        <dbReference type="SAM" id="MobiDB-lite"/>
    </source>
</evidence>
<organism evidence="2 3">
    <name type="scientific">Leptidea sinapis</name>
    <dbReference type="NCBI Taxonomy" id="189913"/>
    <lineage>
        <taxon>Eukaryota</taxon>
        <taxon>Metazoa</taxon>
        <taxon>Ecdysozoa</taxon>
        <taxon>Arthropoda</taxon>
        <taxon>Hexapoda</taxon>
        <taxon>Insecta</taxon>
        <taxon>Pterygota</taxon>
        <taxon>Neoptera</taxon>
        <taxon>Endopterygota</taxon>
        <taxon>Lepidoptera</taxon>
        <taxon>Glossata</taxon>
        <taxon>Ditrysia</taxon>
        <taxon>Papilionoidea</taxon>
        <taxon>Pieridae</taxon>
        <taxon>Dismorphiinae</taxon>
        <taxon>Leptidea</taxon>
    </lineage>
</organism>
<feature type="region of interest" description="Disordered" evidence="1">
    <location>
        <begin position="696"/>
        <end position="720"/>
    </location>
</feature>
<feature type="compositionally biased region" description="Basic and acidic residues" evidence="1">
    <location>
        <begin position="102"/>
        <end position="115"/>
    </location>
</feature>
<feature type="region of interest" description="Disordered" evidence="1">
    <location>
        <begin position="102"/>
        <end position="125"/>
    </location>
</feature>
<keyword evidence="3" id="KW-1185">Reference proteome</keyword>
<feature type="region of interest" description="Disordered" evidence="1">
    <location>
        <begin position="229"/>
        <end position="250"/>
    </location>
</feature>
<proteinExistence type="predicted"/>
<dbReference type="AlphaFoldDB" id="A0A5E4PL11"/>
<protein>
    <submittedName>
        <fullName evidence="2">Uncharacterized protein</fullName>
    </submittedName>
</protein>
<feature type="region of interest" description="Disordered" evidence="1">
    <location>
        <begin position="958"/>
        <end position="988"/>
    </location>
</feature>
<reference evidence="2 3" key="1">
    <citation type="submission" date="2017-07" db="EMBL/GenBank/DDBJ databases">
        <authorList>
            <person name="Talla V."/>
            <person name="Backstrom N."/>
        </authorList>
    </citation>
    <scope>NUCLEOTIDE SEQUENCE [LARGE SCALE GENOMIC DNA]</scope>
</reference>
<evidence type="ECO:0000313" key="2">
    <source>
        <dbReference type="EMBL" id="VVC86395.1"/>
    </source>
</evidence>
<accession>A0A5E4PL11</accession>
<feature type="compositionally biased region" description="Polar residues" evidence="1">
    <location>
        <begin position="711"/>
        <end position="720"/>
    </location>
</feature>
<evidence type="ECO:0000313" key="3">
    <source>
        <dbReference type="Proteomes" id="UP000324832"/>
    </source>
</evidence>
<sequence length="1101" mass="125715">MRRSNTEFTEIITDIFTNCHSFWETRKVYSNTYPDESVPSVRTIVRALLSGPYVKNKTEEEFSIVKDELILQYIGESSYKVSISQIVLWFSVSKDHVQKLIHGEQEDESKDRTNDTDSDDSDASLNAASKYGGRCRERCSKLIPVLYNELELNKYPIVYTKRLDDMDALNDNIDTKENIQEFMLRLHTESKPKFDGIIWRAQANEVRNYSYNTLDNKISICQSILRPNEGPDDKEIKGEPETRSSSDLNIGLQDNPLLRSCLLSYDSSEIGAGLWMERGGPLPYRKDDSLSLRNKGLDGDRTDDVITIDEDEVIVINDDHSNDTVPSHRKNENRLLKKILQTDKDKFEIYGDLTNSKTSLGKLDKICRELSFTNNAAAVAIKDLKHNEIHIYINNVCLKIIDNIVDIEVLLKEQFGHTHIKFLCLNVCCWAFHTTVLTKISSYYSTKLIKPNHRCRRGKCDCCCDIETFRFEKDCDDFKLDNIQCQFSKDQECNITTLSKEKINIISMALNYKPNIKYTPPIKATFNNFSSQFKTDANKSNLNYTPSTKATFKDFSSQFESDAKIVDIETFLKDNKKMIVKEWYIIDTKGEICNLRVTKIATTGYCQPFCCSNTRKEHIRKLTYIEPHTKSFLLGLDMFSEHCNECTINKTQTSVSRPFSKIMETKTSILQHSSGVFNTHINRSVIESHHDIRNLPLDTNISPKETPPSELGQTTSSNSGVDPRYILNKNVLNNHIVANNFRLDTNVILESSQEAEINQMISTLLYRFKNVQLTLNEDGKVAATIQTPLSTLTSSELTILRNILEHAQNHVQAMNLNNKNSTNITSTNFPITTDDLENVPTVDLTDELQQPNEKENITQISGLESNSIYDNFECWLIKNNNSYKKSFLSYVQYSENDRPSEIDITRDDESSTPQIGKVFSLKQFMYRKNDQKQKKQTVPAIDMDEAIAHTKIVKKSEAPTGTPVTTGIPNKRKIPLNPSPKGRRVKQKKNEEVQTYIILNPSPLFALQPNTFQTVNVQEMLKNNSDTVASNGSWQPYSIVNSLPPPPALIPIQSAMPVIQTVSSLHQPQNILEEENNVTPENDVEFEEVKVEPMEHINFDS</sequence>